<dbReference type="CDD" id="cd11627">
    <property type="entry name" value="HR1_Ste20-like"/>
    <property type="match status" value="1"/>
</dbReference>
<dbReference type="SUPFAM" id="SSF46585">
    <property type="entry name" value="HR1 repeat"/>
    <property type="match status" value="1"/>
</dbReference>
<dbReference type="PANTHER" id="PTHR13298">
    <property type="entry name" value="CYTOSOLIC REGULATOR PIANISSIMO"/>
    <property type="match status" value="1"/>
</dbReference>
<dbReference type="Gene3D" id="1.10.287.160">
    <property type="entry name" value="HR1 repeat"/>
    <property type="match status" value="1"/>
</dbReference>
<evidence type="ECO:0000259" key="5">
    <source>
        <dbReference type="SMART" id="SM01308"/>
    </source>
</evidence>
<dbReference type="GO" id="GO:0031932">
    <property type="term" value="C:TORC2 complex"/>
    <property type="evidence" value="ECO:0007669"/>
    <property type="project" value="InterPro"/>
</dbReference>
<feature type="compositionally biased region" description="Polar residues" evidence="2">
    <location>
        <begin position="72"/>
        <end position="81"/>
    </location>
</feature>
<comment type="caution">
    <text evidence="7">The sequence shown here is derived from an EMBL/GenBank/DDBJ whole genome shotgun (WGS) entry which is preliminary data.</text>
</comment>
<name>A0AAD9Z5N0_9LECA</name>
<feature type="region of interest" description="Disordered" evidence="2">
    <location>
        <begin position="145"/>
        <end position="206"/>
    </location>
</feature>
<dbReference type="EMBL" id="JASNWA010000008">
    <property type="protein sequence ID" value="KAK3171871.1"/>
    <property type="molecule type" value="Genomic_DNA"/>
</dbReference>
<dbReference type="GO" id="GO:0038203">
    <property type="term" value="P:TORC2 signaling"/>
    <property type="evidence" value="ECO:0007669"/>
    <property type="project" value="TreeGrafter"/>
</dbReference>
<evidence type="ECO:0000259" key="6">
    <source>
        <dbReference type="SMART" id="SM01310"/>
    </source>
</evidence>
<dbReference type="PANTHER" id="PTHR13298:SF11">
    <property type="entry name" value="RAPAMYCIN-INSENSITIVE COMPANION OF MTOR"/>
    <property type="match status" value="1"/>
</dbReference>
<dbReference type="InterPro" id="IPR028267">
    <property type="entry name" value="Pianissimo_N"/>
</dbReference>
<dbReference type="Pfam" id="PF14663">
    <property type="entry name" value="RasGEF_N_2"/>
    <property type="match status" value="1"/>
</dbReference>
<dbReference type="SMART" id="SM01307">
    <property type="entry name" value="RICTOR_M"/>
    <property type="match status" value="1"/>
</dbReference>
<dbReference type="InterPro" id="IPR036274">
    <property type="entry name" value="HR1_rpt_sf"/>
</dbReference>
<protein>
    <submittedName>
        <fullName evidence="7">Uncharacterized protein</fullName>
    </submittedName>
</protein>
<dbReference type="Pfam" id="PF14666">
    <property type="entry name" value="RICTOR_M"/>
    <property type="match status" value="1"/>
</dbReference>
<dbReference type="SUPFAM" id="SSF48371">
    <property type="entry name" value="ARM repeat"/>
    <property type="match status" value="1"/>
</dbReference>
<evidence type="ECO:0000259" key="4">
    <source>
        <dbReference type="SMART" id="SM01307"/>
    </source>
</evidence>
<proteinExistence type="inferred from homology"/>
<dbReference type="InterPro" id="IPR029451">
    <property type="entry name" value="RICTOR_M"/>
</dbReference>
<reference evidence="7" key="1">
    <citation type="submission" date="2022-11" db="EMBL/GenBank/DDBJ databases">
        <title>Chromosomal genome sequence assembly and mating type (MAT) locus characterization of the leprose asexual lichenized fungus Lepraria neglecta (Nyl.) Erichsen.</title>
        <authorList>
            <person name="Allen J.L."/>
            <person name="Pfeffer B."/>
        </authorList>
    </citation>
    <scope>NUCLEOTIDE SEQUENCE</scope>
    <source>
        <strain evidence="7">Allen 5258</strain>
    </source>
</reference>
<evidence type="ECO:0000256" key="2">
    <source>
        <dbReference type="SAM" id="MobiDB-lite"/>
    </source>
</evidence>
<accession>A0AAD9Z5N0</accession>
<sequence>MSQFTGPGSSVTPTQANLFRHGRSLSQQDPGDIHSTKDGIYTPGREGQNGRSLANAMLFGPRGASLAPSGQPPGSFSSDLKNVTFPRVTTPRADLSAFTTGDYFGAEGAKVSEQRQHELRDKINKETKIKVGSENLLEALISKNAKQTKDQRQKVESELTSSNRKLQELNAELEDEIERGKRPTTPSRDRISGLFQGSPLKSPAGDERLSQDQFSLIEQESESPTYVLAEILQALEVEGMQPDYYVERANNLVELFKRYPTLKYDLAWPIFGLRVQTMLLSESREVVAAGYRVTRHAIADRNSLKIIRGLNTDSLVILSLVKESKASVEREQAIKFVRAFLDVKEGVQELSNAVVRTVVSVAEHHEDRLRNMSLLTLSEILIRDSAVVVTAGGIGPLADALIDGSYHGAESLAMNFLHLLDRPQKRGYLQSGHEITMAFTPFTDPTFVHVHEEQLKATASLLAAILKTWPGLFTVCRKDFTAVKSLLLSLQYPFPVARDLILDLLFDVLHIQPPSWTSSFLAGRRLTTYGRVANLKADSTEVHFKADTEEGSKFSLVEHFTALLLAIFMQCGIVRALSDLVETAEDAMLKRKGTLLLGEVLKLADHCLPALVSAKIQVLPWLLEDSVQGVEEGPSASGVVYQIDSVNRTLQRSGLASKTQASITAIARQPDPIGSSRSPEPTKTKLSVDMDEVHFRSLLLETQVLTTANYLKWKWDLINDLIDGPLLNPKRLEESIKGGKFMKRLIGFYRPFKYKFSDARNTKPNQRYVRTGCALIKTLLQNQEGIGYLTESKLLRQLAECLAQLDRQSGLTSTSPLFSPYRVSETLTGGYFALLGALSSDPQGLQMIERWRIINMFYHIMELNGREDLIRLLLSNMDFSLDSHLRVMLSKALTACPKSIRIYSTRLLRKYATSDGGIRECEWAIRLLVTQLYDPEVQVSEIAVQILEEVCNRKAQLEYVVKCRPALDHLGAIGAPLLLRFLSTSLGYQYLDGLDYITQEMDDWFLGRNDTYVTLVEASLSKALLILPERPKSSNDDHMKSEEYGTVPPHFYRELTRTVEGCQLLSDSGHFDAFVANIRDSWSEHEDSETMLKLKGSLWAVGNVGSMELGAPFLEETDVVGWIVKIATSSEVMTMRGTAFFVLGLISRSLHGMEILTEHGWTAATDHLGRSLGYCLPPDLHDLLSMESRNTLRPPERMPPPIRRQTTLSDDDPINIRILALAIDLGNAVLQKRAAGDLMNIKTKSPEHFTSVALFRKVMLVLEKHNFRLQVRRFVIDLFDKRVMRSIVLDDDSSSESANTSPTDSRRPSAG</sequence>
<feature type="domain" description="Rapamycin-insensitive companion of mTOR N-terminal" evidence="5">
    <location>
        <begin position="246"/>
        <end position="609"/>
    </location>
</feature>
<dbReference type="InterPro" id="IPR028268">
    <property type="entry name" value="Pianissimo_fam"/>
</dbReference>
<evidence type="ECO:0000256" key="1">
    <source>
        <dbReference type="ARBA" id="ARBA00008878"/>
    </source>
</evidence>
<comment type="similarity">
    <text evidence="1">Belongs to the RICTOR family.</text>
</comment>
<dbReference type="InterPro" id="IPR016024">
    <property type="entry name" value="ARM-type_fold"/>
</dbReference>
<dbReference type="Pfam" id="PF02185">
    <property type="entry name" value="HR1"/>
    <property type="match status" value="1"/>
</dbReference>
<dbReference type="SMART" id="SM01308">
    <property type="entry name" value="RICTOR_N"/>
    <property type="match status" value="1"/>
</dbReference>
<feature type="compositionally biased region" description="Polar residues" evidence="2">
    <location>
        <begin position="1"/>
        <end position="17"/>
    </location>
</feature>
<dbReference type="InterPro" id="IPR011072">
    <property type="entry name" value="HR1_rho-bd"/>
</dbReference>
<dbReference type="Pfam" id="PF14664">
    <property type="entry name" value="RICTOR_N"/>
    <property type="match status" value="1"/>
</dbReference>
<feature type="region of interest" description="Disordered" evidence="2">
    <location>
        <begin position="1290"/>
        <end position="1311"/>
    </location>
</feature>
<dbReference type="InterPro" id="IPR029453">
    <property type="entry name" value="Rictor_IV"/>
</dbReference>
<feature type="domain" description="Rapamycin-insensitive companion of mTOR middle" evidence="4">
    <location>
        <begin position="690"/>
        <end position="914"/>
    </location>
</feature>
<feature type="region of interest" description="Disordered" evidence="2">
    <location>
        <begin position="1"/>
        <end position="82"/>
    </location>
</feature>
<dbReference type="SMART" id="SM00742">
    <property type="entry name" value="Hr1"/>
    <property type="match status" value="1"/>
</dbReference>
<dbReference type="SMART" id="SM01303">
    <property type="entry name" value="RasGEF_N_2"/>
    <property type="match status" value="1"/>
</dbReference>
<keyword evidence="8" id="KW-1185">Reference proteome</keyword>
<gene>
    <name evidence="7" type="ORF">OEA41_003955</name>
</gene>
<evidence type="ECO:0000259" key="3">
    <source>
        <dbReference type="SMART" id="SM00742"/>
    </source>
</evidence>
<feature type="compositionally biased region" description="Basic and acidic residues" evidence="2">
    <location>
        <begin position="147"/>
        <end position="157"/>
    </location>
</feature>
<dbReference type="SMART" id="SM01310">
    <property type="entry name" value="RICTOR_V"/>
    <property type="match status" value="1"/>
</dbReference>
<organism evidence="7 8">
    <name type="scientific">Lepraria neglecta</name>
    <dbReference type="NCBI Taxonomy" id="209136"/>
    <lineage>
        <taxon>Eukaryota</taxon>
        <taxon>Fungi</taxon>
        <taxon>Dikarya</taxon>
        <taxon>Ascomycota</taxon>
        <taxon>Pezizomycotina</taxon>
        <taxon>Lecanoromycetes</taxon>
        <taxon>OSLEUM clade</taxon>
        <taxon>Lecanoromycetidae</taxon>
        <taxon>Lecanorales</taxon>
        <taxon>Lecanorineae</taxon>
        <taxon>Stereocaulaceae</taxon>
        <taxon>Lepraria</taxon>
    </lineage>
</organism>
<dbReference type="Proteomes" id="UP001276659">
    <property type="component" value="Unassembled WGS sequence"/>
</dbReference>
<dbReference type="InterPro" id="IPR029452">
    <property type="entry name" value="RICTOR_V"/>
</dbReference>
<feature type="domain" description="Rapamycin-insensitive companion of mTOR" evidence="6">
    <location>
        <begin position="1091"/>
        <end position="1163"/>
    </location>
</feature>
<evidence type="ECO:0000313" key="8">
    <source>
        <dbReference type="Proteomes" id="UP001276659"/>
    </source>
</evidence>
<evidence type="ECO:0000313" key="7">
    <source>
        <dbReference type="EMBL" id="KAK3171871.1"/>
    </source>
</evidence>
<feature type="domain" description="REM-1" evidence="3">
    <location>
        <begin position="114"/>
        <end position="183"/>
    </location>
</feature>
<dbReference type="Pfam" id="PF14668">
    <property type="entry name" value="RICTOR_V"/>
    <property type="match status" value="1"/>
</dbReference>